<evidence type="ECO:0000313" key="2">
    <source>
        <dbReference type="Proteomes" id="UP000654075"/>
    </source>
</evidence>
<reference evidence="1" key="1">
    <citation type="submission" date="2021-02" db="EMBL/GenBank/DDBJ databases">
        <authorList>
            <person name="Dougan E. K."/>
            <person name="Rhodes N."/>
            <person name="Thang M."/>
            <person name="Chan C."/>
        </authorList>
    </citation>
    <scope>NUCLEOTIDE SEQUENCE</scope>
</reference>
<proteinExistence type="predicted"/>
<dbReference type="OrthoDB" id="62120at2759"/>
<accession>A0A813DTV8</accession>
<dbReference type="Proteomes" id="UP000654075">
    <property type="component" value="Unassembled WGS sequence"/>
</dbReference>
<evidence type="ECO:0000313" key="1">
    <source>
        <dbReference type="EMBL" id="CAE8589737.1"/>
    </source>
</evidence>
<comment type="caution">
    <text evidence="1">The sequence shown here is derived from an EMBL/GenBank/DDBJ whole genome shotgun (WGS) entry which is preliminary data.</text>
</comment>
<protein>
    <submittedName>
        <fullName evidence="1">Uncharacterized protein</fullName>
    </submittedName>
</protein>
<sequence>DELAVRQGEMIQSPLPDPLTPYEVKLAVHALHDSSAASLALGEVLRVKQSIEDDDVVLRAKLGLLTPIKKRRRSRSTRRSSTPLCFRRPRLGKVEC</sequence>
<name>A0A813DTV8_POLGL</name>
<keyword evidence="2" id="KW-1185">Reference proteome</keyword>
<feature type="non-terminal residue" evidence="1">
    <location>
        <position position="96"/>
    </location>
</feature>
<dbReference type="EMBL" id="CAJNNV010003858">
    <property type="protein sequence ID" value="CAE8589737.1"/>
    <property type="molecule type" value="Genomic_DNA"/>
</dbReference>
<gene>
    <name evidence="1" type="ORF">PGLA1383_LOCUS8475</name>
</gene>
<dbReference type="AlphaFoldDB" id="A0A813DTV8"/>
<organism evidence="1 2">
    <name type="scientific">Polarella glacialis</name>
    <name type="common">Dinoflagellate</name>
    <dbReference type="NCBI Taxonomy" id="89957"/>
    <lineage>
        <taxon>Eukaryota</taxon>
        <taxon>Sar</taxon>
        <taxon>Alveolata</taxon>
        <taxon>Dinophyceae</taxon>
        <taxon>Suessiales</taxon>
        <taxon>Suessiaceae</taxon>
        <taxon>Polarella</taxon>
    </lineage>
</organism>